<dbReference type="InterPro" id="IPR016161">
    <property type="entry name" value="Ald_DH/histidinol_DH"/>
</dbReference>
<organism evidence="4 5">
    <name type="scientific">Lichenicoccus roseus</name>
    <dbReference type="NCBI Taxonomy" id="2683649"/>
    <lineage>
        <taxon>Bacteria</taxon>
        <taxon>Pseudomonadati</taxon>
        <taxon>Pseudomonadota</taxon>
        <taxon>Alphaproteobacteria</taxon>
        <taxon>Acetobacterales</taxon>
        <taxon>Acetobacteraceae</taxon>
        <taxon>Lichenicoccus</taxon>
    </lineage>
</organism>
<dbReference type="InterPro" id="IPR015590">
    <property type="entry name" value="Aldehyde_DH_dom"/>
</dbReference>
<keyword evidence="1" id="KW-0560">Oxidoreductase</keyword>
<dbReference type="EMBL" id="VCDI01000006">
    <property type="protein sequence ID" value="TLU71440.1"/>
    <property type="molecule type" value="Genomic_DNA"/>
</dbReference>
<evidence type="ECO:0000256" key="2">
    <source>
        <dbReference type="SAM" id="MobiDB-lite"/>
    </source>
</evidence>
<dbReference type="PANTHER" id="PTHR11699">
    <property type="entry name" value="ALDEHYDE DEHYDROGENASE-RELATED"/>
    <property type="match status" value="1"/>
</dbReference>
<dbReference type="OrthoDB" id="9815791at2"/>
<dbReference type="AlphaFoldDB" id="A0A5R9J1A9"/>
<feature type="domain" description="Aldehyde dehydrogenase" evidence="3">
    <location>
        <begin position="10"/>
        <end position="282"/>
    </location>
</feature>
<gene>
    <name evidence="4" type="ORF">FE263_16180</name>
</gene>
<comment type="caution">
    <text evidence="4">The sequence shown here is derived from an EMBL/GenBank/DDBJ whole genome shotgun (WGS) entry which is preliminary data.</text>
</comment>
<dbReference type="Gene3D" id="3.40.309.10">
    <property type="entry name" value="Aldehyde Dehydrogenase, Chain A, domain 2"/>
    <property type="match status" value="1"/>
</dbReference>
<sequence>MYSEPLISTNGTQAGGTNSGAPAAVQRLIEKARLAQEVFETLSQAHVDGIVREFAKYVYTNAETLAAMAHRETGLGVYEDKVQKKRGKARTIWNSLKNKKSRGVIEEDFERNLVLIAKPMGVVGAVCPITNPIVTPMCNAMFALKAGNAIIFAPHFRAQHATRHLVAQYERIVHEHGGPENMVQTIESGSRETTQTLMRSVDVVVATGGGSLVKAAYSSGKPSFGVGVGNVPVVIDRGVDLRDAAEKVIAGAAFDNGIICSHEQFVLAPRESYQATIDSFLATGDVWFTDDAAQVERLREVMFTNGHLEKSIVGQSAHFIGRKAGFDVPASARIILVPARGAGTADLLAKEKLCPVVAILAYDSFEDAIAKARANLLVEGAGHSAALHSHDEANIRAMGLGLPISRLVVNQTSSLTAGGSLSNGFAPTTTLGCGSWGGNSISENLDYKHLMNVSRVGRVIAHRLIPTDEEIWAA</sequence>
<dbReference type="InterPro" id="IPR016162">
    <property type="entry name" value="Ald_DH_N"/>
</dbReference>
<proteinExistence type="predicted"/>
<feature type="region of interest" description="Disordered" evidence="2">
    <location>
        <begin position="1"/>
        <end position="20"/>
    </location>
</feature>
<evidence type="ECO:0000259" key="3">
    <source>
        <dbReference type="Pfam" id="PF00171"/>
    </source>
</evidence>
<dbReference type="SUPFAM" id="SSF53720">
    <property type="entry name" value="ALDH-like"/>
    <property type="match status" value="1"/>
</dbReference>
<evidence type="ECO:0000256" key="1">
    <source>
        <dbReference type="ARBA" id="ARBA00023002"/>
    </source>
</evidence>
<keyword evidence="5" id="KW-1185">Reference proteome</keyword>
<evidence type="ECO:0000313" key="4">
    <source>
        <dbReference type="EMBL" id="TLU71440.1"/>
    </source>
</evidence>
<reference evidence="4 5" key="1">
    <citation type="submission" date="2019-05" db="EMBL/GenBank/DDBJ databases">
        <authorList>
            <person name="Pankratov T."/>
            <person name="Grouzdev D."/>
        </authorList>
    </citation>
    <scope>NUCLEOTIDE SEQUENCE [LARGE SCALE GENOMIC DNA]</scope>
    <source>
        <strain evidence="4 5">KEBCLARHB70R</strain>
    </source>
</reference>
<evidence type="ECO:0000313" key="5">
    <source>
        <dbReference type="Proteomes" id="UP000305654"/>
    </source>
</evidence>
<feature type="compositionally biased region" description="Polar residues" evidence="2">
    <location>
        <begin position="1"/>
        <end position="12"/>
    </location>
</feature>
<dbReference type="InterPro" id="IPR016163">
    <property type="entry name" value="Ald_DH_C"/>
</dbReference>
<protein>
    <submittedName>
        <fullName evidence="4">Aldehyde dehydrogenase family protein</fullName>
    </submittedName>
</protein>
<dbReference type="Pfam" id="PF00171">
    <property type="entry name" value="Aldedh"/>
    <property type="match status" value="1"/>
</dbReference>
<accession>A0A5R9J1A9</accession>
<name>A0A5R9J1A9_9PROT</name>
<dbReference type="RefSeq" id="WP_138327078.1">
    <property type="nucleotide sequence ID" value="NZ_VCDI01000006.1"/>
</dbReference>
<dbReference type="Gene3D" id="3.40.605.10">
    <property type="entry name" value="Aldehyde Dehydrogenase, Chain A, domain 1"/>
    <property type="match status" value="1"/>
</dbReference>
<dbReference type="GO" id="GO:0016620">
    <property type="term" value="F:oxidoreductase activity, acting on the aldehyde or oxo group of donors, NAD or NADP as acceptor"/>
    <property type="evidence" value="ECO:0007669"/>
    <property type="project" value="InterPro"/>
</dbReference>
<dbReference type="Proteomes" id="UP000305654">
    <property type="component" value="Unassembled WGS sequence"/>
</dbReference>